<dbReference type="EMBL" id="MCFC01000018">
    <property type="protein sequence ID" value="ORY30771.1"/>
    <property type="molecule type" value="Genomic_DNA"/>
</dbReference>
<dbReference type="InterPro" id="IPR007219">
    <property type="entry name" value="XnlR_reg_dom"/>
</dbReference>
<feature type="domain" description="Zn(2)-C6 fungal-type" evidence="5">
    <location>
        <begin position="26"/>
        <end position="55"/>
    </location>
</feature>
<feature type="compositionally biased region" description="Polar residues" evidence="4">
    <location>
        <begin position="179"/>
        <end position="219"/>
    </location>
</feature>
<evidence type="ECO:0000259" key="5">
    <source>
        <dbReference type="PROSITE" id="PS50048"/>
    </source>
</evidence>
<dbReference type="InterPro" id="IPR001138">
    <property type="entry name" value="Zn2Cys6_DnaBD"/>
</dbReference>
<dbReference type="InterPro" id="IPR050613">
    <property type="entry name" value="Sec_Metabolite_Reg"/>
</dbReference>
<organism evidence="7 8">
    <name type="scientific">Naematelia encephala</name>
    <dbReference type="NCBI Taxonomy" id="71784"/>
    <lineage>
        <taxon>Eukaryota</taxon>
        <taxon>Fungi</taxon>
        <taxon>Dikarya</taxon>
        <taxon>Basidiomycota</taxon>
        <taxon>Agaricomycotina</taxon>
        <taxon>Tremellomycetes</taxon>
        <taxon>Tremellales</taxon>
        <taxon>Naemateliaceae</taxon>
        <taxon>Naematelia</taxon>
    </lineage>
</organism>
<feature type="region of interest" description="Disordered" evidence="4">
    <location>
        <begin position="179"/>
        <end position="243"/>
    </location>
</feature>
<dbReference type="PANTHER" id="PTHR31001">
    <property type="entry name" value="UNCHARACTERIZED TRANSCRIPTIONAL REGULATORY PROTEIN"/>
    <property type="match status" value="1"/>
</dbReference>
<keyword evidence="3" id="KW-0539">Nucleus</keyword>
<dbReference type="AlphaFoldDB" id="A0A1Y2B7F7"/>
<dbReference type="InterPro" id="IPR017896">
    <property type="entry name" value="4Fe4S_Fe-S-bd"/>
</dbReference>
<evidence type="ECO:0008006" key="9">
    <source>
        <dbReference type="Google" id="ProtNLM"/>
    </source>
</evidence>
<evidence type="ECO:0000256" key="1">
    <source>
        <dbReference type="ARBA" id="ARBA00004123"/>
    </source>
</evidence>
<evidence type="ECO:0000313" key="8">
    <source>
        <dbReference type="Proteomes" id="UP000193986"/>
    </source>
</evidence>
<dbReference type="PROSITE" id="PS50048">
    <property type="entry name" value="ZN2_CY6_FUNGAL_2"/>
    <property type="match status" value="1"/>
</dbReference>
<dbReference type="GO" id="GO:0003677">
    <property type="term" value="F:DNA binding"/>
    <property type="evidence" value="ECO:0007669"/>
    <property type="project" value="InterPro"/>
</dbReference>
<dbReference type="PROSITE" id="PS51379">
    <property type="entry name" value="4FE4S_FER_2"/>
    <property type="match status" value="1"/>
</dbReference>
<dbReference type="InterPro" id="IPR036864">
    <property type="entry name" value="Zn2-C6_fun-type_DNA-bd_sf"/>
</dbReference>
<feature type="compositionally biased region" description="Polar residues" evidence="4">
    <location>
        <begin position="97"/>
        <end position="107"/>
    </location>
</feature>
<evidence type="ECO:0000259" key="6">
    <source>
        <dbReference type="PROSITE" id="PS51379"/>
    </source>
</evidence>
<evidence type="ECO:0000313" key="7">
    <source>
        <dbReference type="EMBL" id="ORY30771.1"/>
    </source>
</evidence>
<dbReference type="CDD" id="cd12148">
    <property type="entry name" value="fungal_TF_MHR"/>
    <property type="match status" value="1"/>
</dbReference>
<dbReference type="Pfam" id="PF04082">
    <property type="entry name" value="Fungal_trans"/>
    <property type="match status" value="1"/>
</dbReference>
<dbReference type="Proteomes" id="UP000193986">
    <property type="component" value="Unassembled WGS sequence"/>
</dbReference>
<keyword evidence="2" id="KW-0479">Metal-binding</keyword>
<dbReference type="PANTHER" id="PTHR31001:SF56">
    <property type="entry name" value="ZN(2)-C6 FUNGAL-TYPE DOMAIN-CONTAINING PROTEIN"/>
    <property type="match status" value="1"/>
</dbReference>
<dbReference type="CDD" id="cd00067">
    <property type="entry name" value="GAL4"/>
    <property type="match status" value="1"/>
</dbReference>
<dbReference type="SMART" id="SM00066">
    <property type="entry name" value="GAL4"/>
    <property type="match status" value="1"/>
</dbReference>
<dbReference type="GO" id="GO:0008270">
    <property type="term" value="F:zinc ion binding"/>
    <property type="evidence" value="ECO:0007669"/>
    <property type="project" value="InterPro"/>
</dbReference>
<comment type="caution">
    <text evidence="7">The sequence shown here is derived from an EMBL/GenBank/DDBJ whole genome shotgun (WGS) entry which is preliminary data.</text>
</comment>
<evidence type="ECO:0000256" key="4">
    <source>
        <dbReference type="SAM" id="MobiDB-lite"/>
    </source>
</evidence>
<comment type="subcellular location">
    <subcellularLocation>
        <location evidence="1">Nucleus</location>
    </subcellularLocation>
</comment>
<dbReference type="STRING" id="71784.A0A1Y2B7F7"/>
<feature type="compositionally biased region" description="Basic and acidic residues" evidence="4">
    <location>
        <begin position="108"/>
        <end position="125"/>
    </location>
</feature>
<reference evidence="7 8" key="1">
    <citation type="submission" date="2016-07" db="EMBL/GenBank/DDBJ databases">
        <title>Pervasive Adenine N6-methylation of Active Genes in Fungi.</title>
        <authorList>
            <consortium name="DOE Joint Genome Institute"/>
            <person name="Mondo S.J."/>
            <person name="Dannebaum R.O."/>
            <person name="Kuo R.C."/>
            <person name="Labutti K."/>
            <person name="Haridas S."/>
            <person name="Kuo A."/>
            <person name="Salamov A."/>
            <person name="Ahrendt S.R."/>
            <person name="Lipzen A."/>
            <person name="Sullivan W."/>
            <person name="Andreopoulos W.B."/>
            <person name="Clum A."/>
            <person name="Lindquist E."/>
            <person name="Daum C."/>
            <person name="Ramamoorthy G.K."/>
            <person name="Gryganskyi A."/>
            <person name="Culley D."/>
            <person name="Magnuson J.K."/>
            <person name="James T.Y."/>
            <person name="O'Malley M.A."/>
            <person name="Stajich J.E."/>
            <person name="Spatafora J.W."/>
            <person name="Visel A."/>
            <person name="Grigoriev I.V."/>
        </authorList>
    </citation>
    <scope>NUCLEOTIDE SEQUENCE [LARGE SCALE GENOMIC DNA]</scope>
    <source>
        <strain evidence="7 8">68-887.2</strain>
    </source>
</reference>
<keyword evidence="8" id="KW-1185">Reference proteome</keyword>
<gene>
    <name evidence="7" type="ORF">BCR39DRAFT_598252</name>
</gene>
<dbReference type="SMART" id="SM00906">
    <property type="entry name" value="Fungal_trans"/>
    <property type="match status" value="1"/>
</dbReference>
<name>A0A1Y2B7F7_9TREE</name>
<dbReference type="Gene3D" id="4.10.240.10">
    <property type="entry name" value="Zn(2)-C6 fungal-type DNA-binding domain"/>
    <property type="match status" value="1"/>
</dbReference>
<feature type="domain" description="4Fe-4S ferredoxin-type" evidence="6">
    <location>
        <begin position="33"/>
        <end position="65"/>
    </location>
</feature>
<protein>
    <recommendedName>
        <fullName evidence="9">Zn(2)-C6 fungal-type domain-containing protein</fullName>
    </recommendedName>
</protein>
<feature type="region of interest" description="Disordered" evidence="4">
    <location>
        <begin position="97"/>
        <end position="153"/>
    </location>
</feature>
<accession>A0A1Y2B7F7</accession>
<dbReference type="InParanoid" id="A0A1Y2B7F7"/>
<feature type="region of interest" description="Disordered" evidence="4">
    <location>
        <begin position="1"/>
        <end position="23"/>
    </location>
</feature>
<dbReference type="GO" id="GO:0000981">
    <property type="term" value="F:DNA-binding transcription factor activity, RNA polymerase II-specific"/>
    <property type="evidence" value="ECO:0007669"/>
    <property type="project" value="InterPro"/>
</dbReference>
<sequence>MSPSAGAISPSDHPDRKRRRKNRELNCAECRRLKLKCDRQVPCSSCIKRSCQDICPDGAREGSKRLTHAVPAELQRHIDQLETLLSQKRIDFTPLSSDLPTYTSSHQPSEKGVKSAQRQVDERKLSFSPETTNPAYPDNSFQRLGSSIDSQRNHARESIDLGTEDMTFDLDVTSLVTPTGSLTTPQANSQASQIPHSTFLPSIPTVSDIQTSQNATNSPSQPPIYTSRPGRIASPPGQSHGTLAISHTGRSKYLGPSAASEWLKDQEVIESRETPTPWRVPSPEPMSVPTDYPHLASVSAALHKLQSTFPFGSTPAYLPSLPTLVSALPAEDEAQSLVESYNRYFAWSYEVVSRSTLTHLLSNVYPSYSHVIDPQQLGLLFVVLAMGALHNLELPPDDPCVDEYLTLAEQCLIKGNFMVHNTMAGVQTLIIMAHCKLETNKGRNGDSAWPLWGLAMQIAQAMGLHRDGQRWNLPQDVVEERRQVFWECHSAEVFQANCFSRPCSLMAVGLIDTEFPSIPPGSLGMSYHCLKFRLCHLSKSVLSGALSVLAPDYDAAISLYEQICHLESCIPFELRCRAAMRALPSKFPDTNMADAETPEMNKRDLKRTFQQFHLALMISETIVNLFRPFFIRALTERPDDPIRSAYGQAVLSVLERCNVLIQVVCGLYNAYPGVTARHWWCWYHGFNSAICMGTLILLSSHSECVPIAFGSIDIVINNYTSIVQTTPTPRLVQNLRWLLRLRQRALEATQQPTAHAPPEGSADSDAELDAGLFGLRTRLIERLGKSDLRAKTVPSDSPSALAGDLDGIIRSLPRVVQEHIAADAQDRISQQAQSRPDAASALSTDHLLQEFWEPTIMLQDAQDDTQHVSTSLWDMLFNSTAS</sequence>
<dbReference type="GO" id="GO:0006351">
    <property type="term" value="P:DNA-templated transcription"/>
    <property type="evidence" value="ECO:0007669"/>
    <property type="project" value="InterPro"/>
</dbReference>
<proteinExistence type="predicted"/>
<dbReference type="OrthoDB" id="424974at2759"/>
<feature type="compositionally biased region" description="Polar residues" evidence="4">
    <location>
        <begin position="128"/>
        <end position="150"/>
    </location>
</feature>
<dbReference type="SUPFAM" id="SSF57701">
    <property type="entry name" value="Zn2/Cys6 DNA-binding domain"/>
    <property type="match status" value="1"/>
</dbReference>
<evidence type="ECO:0000256" key="3">
    <source>
        <dbReference type="ARBA" id="ARBA00023242"/>
    </source>
</evidence>
<evidence type="ECO:0000256" key="2">
    <source>
        <dbReference type="ARBA" id="ARBA00022723"/>
    </source>
</evidence>
<dbReference type="GO" id="GO:0005634">
    <property type="term" value="C:nucleus"/>
    <property type="evidence" value="ECO:0007669"/>
    <property type="project" value="UniProtKB-SubCell"/>
</dbReference>